<dbReference type="Gene3D" id="2.115.10.20">
    <property type="entry name" value="Glycosyl hydrolase domain, family 43"/>
    <property type="match status" value="1"/>
</dbReference>
<evidence type="ECO:0000256" key="4">
    <source>
        <dbReference type="RuleBase" id="RU361187"/>
    </source>
</evidence>
<keyword evidence="7" id="KW-1185">Reference proteome</keyword>
<evidence type="ECO:0000256" key="1">
    <source>
        <dbReference type="ARBA" id="ARBA00009865"/>
    </source>
</evidence>
<dbReference type="SUPFAM" id="SSF75005">
    <property type="entry name" value="Arabinanase/levansucrase/invertase"/>
    <property type="match status" value="1"/>
</dbReference>
<evidence type="ECO:0000256" key="3">
    <source>
        <dbReference type="ARBA" id="ARBA00023295"/>
    </source>
</evidence>
<reference evidence="6 7" key="1">
    <citation type="submission" date="2024-03" db="EMBL/GenBank/DDBJ databases">
        <title>Human intestinal bacterial collection.</title>
        <authorList>
            <person name="Pauvert C."/>
            <person name="Hitch T.C.A."/>
            <person name="Clavel T."/>
        </authorList>
    </citation>
    <scope>NUCLEOTIDE SEQUENCE [LARGE SCALE GENOMIC DNA]</scope>
    <source>
        <strain evidence="6 7">CLA-SR-H028</strain>
    </source>
</reference>
<dbReference type="Pfam" id="PF04616">
    <property type="entry name" value="Glyco_hydro_43"/>
    <property type="match status" value="1"/>
</dbReference>
<name>A0ABV1DV58_9FIRM</name>
<evidence type="ECO:0000313" key="6">
    <source>
        <dbReference type="EMBL" id="MEQ2434288.1"/>
    </source>
</evidence>
<dbReference type="InterPro" id="IPR013320">
    <property type="entry name" value="ConA-like_dom_sf"/>
</dbReference>
<evidence type="ECO:0000313" key="7">
    <source>
        <dbReference type="Proteomes" id="UP001457898"/>
    </source>
</evidence>
<dbReference type="EMBL" id="JBBMFP010000039">
    <property type="protein sequence ID" value="MEQ2434288.1"/>
    <property type="molecule type" value="Genomic_DNA"/>
</dbReference>
<comment type="caution">
    <text evidence="6">The sequence shown here is derived from an EMBL/GenBank/DDBJ whole genome shotgun (WGS) entry which is preliminary data.</text>
</comment>
<protein>
    <submittedName>
        <fullName evidence="6">Glycoside hydrolase family 43 protein</fullName>
    </submittedName>
</protein>
<feature type="domain" description="Beta-xylosidase C-terminal Concanavalin A-like" evidence="5">
    <location>
        <begin position="326"/>
        <end position="516"/>
    </location>
</feature>
<dbReference type="Pfam" id="PF17851">
    <property type="entry name" value="GH43_C2"/>
    <property type="match status" value="1"/>
</dbReference>
<dbReference type="PANTHER" id="PTHR42812">
    <property type="entry name" value="BETA-XYLOSIDASE"/>
    <property type="match status" value="1"/>
</dbReference>
<organism evidence="6 7">
    <name type="scientific">Blautia caccae</name>
    <dbReference type="NCBI Taxonomy" id="3133175"/>
    <lineage>
        <taxon>Bacteria</taxon>
        <taxon>Bacillati</taxon>
        <taxon>Bacillota</taxon>
        <taxon>Clostridia</taxon>
        <taxon>Lachnospirales</taxon>
        <taxon>Lachnospiraceae</taxon>
        <taxon>Blautia</taxon>
    </lineage>
</organism>
<dbReference type="GO" id="GO:0016787">
    <property type="term" value="F:hydrolase activity"/>
    <property type="evidence" value="ECO:0007669"/>
    <property type="project" value="UniProtKB-KW"/>
</dbReference>
<dbReference type="Proteomes" id="UP001457898">
    <property type="component" value="Unassembled WGS sequence"/>
</dbReference>
<proteinExistence type="inferred from homology"/>
<dbReference type="InterPro" id="IPR023296">
    <property type="entry name" value="Glyco_hydro_beta-prop_sf"/>
</dbReference>
<keyword evidence="3 4" id="KW-0326">Glycosidase</keyword>
<sequence>MHFANNPILPGFRPDPSICRVGDDYYLVTSTFAYFPGVPVYHSKDLANWEQIGHVLTRESQLHLENAGHSRGIYAPTLRYFQGRYYMITTNVSHRNNFIVTAEKPEGPWSDPYYLDEDAPGIDPSLFFDEDEDGTVHCYYVGTRPNQKHGVRYNGDWEIWVQELDLKTMELIGESKKIWKGAMHHVIWPEGPHLYKKDGYYYLMNAEGGTGPNHSMTISRSRSVWGPYEGNPNNPILTHRHLGNDYPITAVGHGDLVDDGHGNWYVVMLGSRKCEGYVNTGRDTFLAKVTWEDGWPVVNPGVGMLESVVELPGDGAEMKPESQVYHFFEKKLPMECMTLRKPLWEKYDLFQRSGYLRLPTLPQTLNETSCPAFVAVRQKEYLYLASAGIEFSPCVNGEEAGLAILCDETHHVRFTKMMCDGKVQLVLDRRLGDKEEKLAAEEIEDGFVNLEIRGRGQKTDFYYKVQGKEKMLLVSDVDMTGLSTELAGGFTGCCLGMYASSNGEISENHADFAWMAIENQ</sequence>
<dbReference type="InterPro" id="IPR041542">
    <property type="entry name" value="GH43_C2"/>
</dbReference>
<dbReference type="RefSeq" id="WP_115625152.1">
    <property type="nucleotide sequence ID" value="NZ_JBBMFP010000039.1"/>
</dbReference>
<dbReference type="InterPro" id="IPR051795">
    <property type="entry name" value="Glycosyl_Hydrlase_43"/>
</dbReference>
<comment type="similarity">
    <text evidence="1 4">Belongs to the glycosyl hydrolase 43 family.</text>
</comment>
<gene>
    <name evidence="6" type="ORF">WMO65_25155</name>
</gene>
<dbReference type="Gene3D" id="2.60.120.200">
    <property type="match status" value="1"/>
</dbReference>
<accession>A0ABV1DV58</accession>
<dbReference type="SUPFAM" id="SSF49899">
    <property type="entry name" value="Concanavalin A-like lectins/glucanases"/>
    <property type="match status" value="1"/>
</dbReference>
<dbReference type="PANTHER" id="PTHR42812:SF12">
    <property type="entry name" value="BETA-XYLOSIDASE-RELATED"/>
    <property type="match status" value="1"/>
</dbReference>
<keyword evidence="2 4" id="KW-0378">Hydrolase</keyword>
<evidence type="ECO:0000256" key="2">
    <source>
        <dbReference type="ARBA" id="ARBA00022801"/>
    </source>
</evidence>
<dbReference type="InterPro" id="IPR006710">
    <property type="entry name" value="Glyco_hydro_43"/>
</dbReference>
<dbReference type="CDD" id="cd18617">
    <property type="entry name" value="GH43_XynB-like"/>
    <property type="match status" value="1"/>
</dbReference>
<evidence type="ECO:0000259" key="5">
    <source>
        <dbReference type="Pfam" id="PF17851"/>
    </source>
</evidence>